<reference evidence="3" key="1">
    <citation type="submission" date="2025-08" db="UniProtKB">
        <authorList>
            <consortium name="RefSeq"/>
        </authorList>
    </citation>
    <scope>IDENTIFICATION</scope>
    <source>
        <tissue evidence="3">Muscle</tissue>
    </source>
</reference>
<name>A0ABM1SL39_LIMPO</name>
<dbReference type="Proteomes" id="UP000694941">
    <property type="component" value="Unplaced"/>
</dbReference>
<gene>
    <name evidence="3" type="primary">LOC106459935</name>
</gene>
<evidence type="ECO:0000313" key="2">
    <source>
        <dbReference type="Proteomes" id="UP000694941"/>
    </source>
</evidence>
<organism evidence="2 3">
    <name type="scientific">Limulus polyphemus</name>
    <name type="common">Atlantic horseshoe crab</name>
    <dbReference type="NCBI Taxonomy" id="6850"/>
    <lineage>
        <taxon>Eukaryota</taxon>
        <taxon>Metazoa</taxon>
        <taxon>Ecdysozoa</taxon>
        <taxon>Arthropoda</taxon>
        <taxon>Chelicerata</taxon>
        <taxon>Merostomata</taxon>
        <taxon>Xiphosura</taxon>
        <taxon>Limulidae</taxon>
        <taxon>Limulus</taxon>
    </lineage>
</organism>
<keyword evidence="2" id="KW-1185">Reference proteome</keyword>
<sequence length="265" mass="30109">MGGCFSKLTCRCCPNKKKNRHYSKTKYFGLRSIIEFENLIREEDTKEPNSISSWLNFRKKKLMQKEESLEMEITMTIEGRKEAARMESLTQSSDIMNPAKLVFHSEHFGWLGDDPQNWITAGDEECDTTSNHSKVDDSLVTLLSRQRSLNSSVNHLLTRDRLTTFNSTPPSSIDLEWDDEAGLTPPPPPSLLAPDDDGISAFVSDTTSRSIRSTPPSNGNELEWDGEFNSNETVYMNTFDQEAEQLISKIEKMTAEAQLETQLDR</sequence>
<dbReference type="RefSeq" id="XP_022244345.1">
    <property type="nucleotide sequence ID" value="XM_022388637.1"/>
</dbReference>
<protein>
    <submittedName>
        <fullName evidence="3">Uncharacterized protein LOC106459935 isoform X1</fullName>
    </submittedName>
</protein>
<accession>A0ABM1SL39</accession>
<evidence type="ECO:0000313" key="3">
    <source>
        <dbReference type="RefSeq" id="XP_022244345.1"/>
    </source>
</evidence>
<feature type="region of interest" description="Disordered" evidence="1">
    <location>
        <begin position="163"/>
        <end position="199"/>
    </location>
</feature>
<feature type="region of interest" description="Disordered" evidence="1">
    <location>
        <begin position="205"/>
        <end position="224"/>
    </location>
</feature>
<dbReference type="GeneID" id="106459935"/>
<evidence type="ECO:0000256" key="1">
    <source>
        <dbReference type="SAM" id="MobiDB-lite"/>
    </source>
</evidence>
<proteinExistence type="predicted"/>
<feature type="compositionally biased region" description="Low complexity" evidence="1">
    <location>
        <begin position="205"/>
        <end position="217"/>
    </location>
</feature>